<accession>A0A8W7PUC1</accession>
<protein>
    <submittedName>
        <fullName evidence="1">Uncharacterized protein</fullName>
    </submittedName>
</protein>
<dbReference type="Proteomes" id="UP000075882">
    <property type="component" value="Unassembled WGS sequence"/>
</dbReference>
<dbReference type="EnsemblMetazoa" id="ACOM038000-RA">
    <property type="protein sequence ID" value="ACOM038000-PA.1"/>
    <property type="gene ID" value="ACOM038000"/>
</dbReference>
<evidence type="ECO:0000313" key="1">
    <source>
        <dbReference type="EnsemblMetazoa" id="ACOM038000-PA.1"/>
    </source>
</evidence>
<organism evidence="1">
    <name type="scientific">Anopheles coluzzii</name>
    <name type="common">African malaria mosquito</name>
    <dbReference type="NCBI Taxonomy" id="1518534"/>
    <lineage>
        <taxon>Eukaryota</taxon>
        <taxon>Metazoa</taxon>
        <taxon>Ecdysozoa</taxon>
        <taxon>Arthropoda</taxon>
        <taxon>Hexapoda</taxon>
        <taxon>Insecta</taxon>
        <taxon>Pterygota</taxon>
        <taxon>Neoptera</taxon>
        <taxon>Endopterygota</taxon>
        <taxon>Diptera</taxon>
        <taxon>Nematocera</taxon>
        <taxon>Culicoidea</taxon>
        <taxon>Culicidae</taxon>
        <taxon>Anophelinae</taxon>
        <taxon>Anopheles</taxon>
    </lineage>
</organism>
<dbReference type="AlphaFoldDB" id="A0A8W7PUC1"/>
<reference evidence="1" key="1">
    <citation type="submission" date="2022-08" db="UniProtKB">
        <authorList>
            <consortium name="EnsemblMetazoa"/>
        </authorList>
    </citation>
    <scope>IDENTIFICATION</scope>
</reference>
<sequence length="183" mass="20048">MEDDDLSCFRKLANSAKRLSHCSQAKRFVALLCTGMCLLICDTSLPHTGQAFFGRRLVISIVLEHRLRPGITIILYFIKDGCFFGGTDGALPSAARLITLPVLPSEMASDELEEVKLELDDAAAIAWYGAAAISTSGKYISICRLPDDDRELFDRSTRCGRFTISSTSSCVRCVSGSERSLKL</sequence>
<name>A0A8W7PUC1_ANOCL</name>
<proteinExistence type="predicted"/>